<keyword evidence="2" id="KW-0805">Transcription regulation</keyword>
<evidence type="ECO:0000256" key="3">
    <source>
        <dbReference type="ARBA" id="ARBA00023082"/>
    </source>
</evidence>
<dbReference type="PANTHER" id="PTHR43133">
    <property type="entry name" value="RNA POLYMERASE ECF-TYPE SIGMA FACTO"/>
    <property type="match status" value="1"/>
</dbReference>
<evidence type="ECO:0000313" key="8">
    <source>
        <dbReference type="Proteomes" id="UP000464751"/>
    </source>
</evidence>
<keyword evidence="4" id="KW-0804">Transcription</keyword>
<dbReference type="InterPro" id="IPR014284">
    <property type="entry name" value="RNA_pol_sigma-70_dom"/>
</dbReference>
<proteinExistence type="inferred from homology"/>
<evidence type="ECO:0000259" key="6">
    <source>
        <dbReference type="Pfam" id="PF08281"/>
    </source>
</evidence>
<dbReference type="Gene3D" id="1.10.1740.10">
    <property type="match status" value="1"/>
</dbReference>
<dbReference type="SUPFAM" id="SSF88946">
    <property type="entry name" value="Sigma2 domain of RNA polymerase sigma factors"/>
    <property type="match status" value="1"/>
</dbReference>
<evidence type="ECO:0000313" key="7">
    <source>
        <dbReference type="EMBL" id="QIB34710.1"/>
    </source>
</evidence>
<sequence>MPRENRFRTLFIAERASVLRFFGRTTGSHALAEDLAQEAFLRLAAADIGTLANPGAYLRRVSANLAIDEGRSSRRRRLTRAEVDDLLEVPDNAADPEARLIAKDTMDRVFAALAELPERRRQILLAARLDGEAHRTLAARYGVSTRTIEVEIQKALDHCVRAIID</sequence>
<dbReference type="GO" id="GO:0016987">
    <property type="term" value="F:sigma factor activity"/>
    <property type="evidence" value="ECO:0007669"/>
    <property type="project" value="UniProtKB-KW"/>
</dbReference>
<dbReference type="InterPro" id="IPR013324">
    <property type="entry name" value="RNA_pol_sigma_r3/r4-like"/>
</dbReference>
<evidence type="ECO:0000256" key="1">
    <source>
        <dbReference type="ARBA" id="ARBA00010641"/>
    </source>
</evidence>
<feature type="domain" description="RNA polymerase sigma factor 70 region 4 type 2" evidence="6">
    <location>
        <begin position="109"/>
        <end position="159"/>
    </location>
</feature>
<dbReference type="EMBL" id="CP048630">
    <property type="protein sequence ID" value="QIB34710.1"/>
    <property type="molecule type" value="Genomic_DNA"/>
</dbReference>
<dbReference type="PANTHER" id="PTHR43133:SF63">
    <property type="entry name" value="RNA POLYMERASE SIGMA FACTOR FECI-RELATED"/>
    <property type="match status" value="1"/>
</dbReference>
<keyword evidence="3" id="KW-0731">Sigma factor</keyword>
<gene>
    <name evidence="7" type="ORF">G3A50_14075</name>
</gene>
<dbReference type="InterPro" id="IPR039425">
    <property type="entry name" value="RNA_pol_sigma-70-like"/>
</dbReference>
<dbReference type="Gene3D" id="1.10.10.10">
    <property type="entry name" value="Winged helix-like DNA-binding domain superfamily/Winged helix DNA-binding domain"/>
    <property type="match status" value="1"/>
</dbReference>
<comment type="similarity">
    <text evidence="1">Belongs to the sigma-70 factor family. ECF subfamily.</text>
</comment>
<evidence type="ECO:0000259" key="5">
    <source>
        <dbReference type="Pfam" id="PF04542"/>
    </source>
</evidence>
<evidence type="ECO:0000256" key="2">
    <source>
        <dbReference type="ARBA" id="ARBA00023015"/>
    </source>
</evidence>
<accession>A0A6P1YP75</accession>
<dbReference type="AlphaFoldDB" id="A0A6P1YP75"/>
<name>A0A6P1YP75_9HYPH</name>
<dbReference type="InterPro" id="IPR007627">
    <property type="entry name" value="RNA_pol_sigma70_r2"/>
</dbReference>
<dbReference type="InterPro" id="IPR013325">
    <property type="entry name" value="RNA_pol_sigma_r2"/>
</dbReference>
<dbReference type="Proteomes" id="UP000464751">
    <property type="component" value="Chromosome"/>
</dbReference>
<dbReference type="NCBIfam" id="TIGR02937">
    <property type="entry name" value="sigma70-ECF"/>
    <property type="match status" value="1"/>
</dbReference>
<organism evidence="7 8">
    <name type="scientific">Ancylobacter pratisalsi</name>
    <dbReference type="NCBI Taxonomy" id="1745854"/>
    <lineage>
        <taxon>Bacteria</taxon>
        <taxon>Pseudomonadati</taxon>
        <taxon>Pseudomonadota</taxon>
        <taxon>Alphaproteobacteria</taxon>
        <taxon>Hyphomicrobiales</taxon>
        <taxon>Xanthobacteraceae</taxon>
        <taxon>Ancylobacter</taxon>
    </lineage>
</organism>
<dbReference type="GO" id="GO:0006352">
    <property type="term" value="P:DNA-templated transcription initiation"/>
    <property type="evidence" value="ECO:0007669"/>
    <property type="project" value="InterPro"/>
</dbReference>
<dbReference type="Pfam" id="PF08281">
    <property type="entry name" value="Sigma70_r4_2"/>
    <property type="match status" value="1"/>
</dbReference>
<reference evidence="7 8" key="1">
    <citation type="submission" date="2020-02" db="EMBL/GenBank/DDBJ databases">
        <authorList>
            <person name="Li G."/>
        </authorList>
    </citation>
    <scope>NUCLEOTIDE SEQUENCE [LARGE SCALE GENOMIC DNA]</scope>
    <source>
        <strain evidence="7 8">DSM 102029</strain>
    </source>
</reference>
<dbReference type="InterPro" id="IPR013249">
    <property type="entry name" value="RNA_pol_sigma70_r4_t2"/>
</dbReference>
<dbReference type="InterPro" id="IPR036388">
    <property type="entry name" value="WH-like_DNA-bd_sf"/>
</dbReference>
<dbReference type="Pfam" id="PF04542">
    <property type="entry name" value="Sigma70_r2"/>
    <property type="match status" value="1"/>
</dbReference>
<protein>
    <submittedName>
        <fullName evidence="7">Sigma-70 family RNA polymerase sigma factor</fullName>
    </submittedName>
</protein>
<feature type="domain" description="RNA polymerase sigma-70 region 2" evidence="5">
    <location>
        <begin position="15"/>
        <end position="76"/>
    </location>
</feature>
<dbReference type="RefSeq" id="WP_163075853.1">
    <property type="nucleotide sequence ID" value="NZ_CP048630.1"/>
</dbReference>
<evidence type="ECO:0000256" key="4">
    <source>
        <dbReference type="ARBA" id="ARBA00023163"/>
    </source>
</evidence>
<dbReference type="KEGG" id="apra:G3A50_14075"/>
<dbReference type="GO" id="GO:0003677">
    <property type="term" value="F:DNA binding"/>
    <property type="evidence" value="ECO:0007669"/>
    <property type="project" value="InterPro"/>
</dbReference>
<keyword evidence="8" id="KW-1185">Reference proteome</keyword>
<dbReference type="SUPFAM" id="SSF88659">
    <property type="entry name" value="Sigma3 and sigma4 domains of RNA polymerase sigma factors"/>
    <property type="match status" value="1"/>
</dbReference>